<feature type="transmembrane region" description="Helical" evidence="1">
    <location>
        <begin position="134"/>
        <end position="155"/>
    </location>
</feature>
<evidence type="ECO:0000313" key="3">
    <source>
        <dbReference type="Proteomes" id="UP000619238"/>
    </source>
</evidence>
<evidence type="ECO:0000256" key="1">
    <source>
        <dbReference type="SAM" id="Phobius"/>
    </source>
</evidence>
<evidence type="ECO:0000313" key="2">
    <source>
        <dbReference type="EMBL" id="MBC8756162.1"/>
    </source>
</evidence>
<gene>
    <name evidence="2" type="ORF">H2O64_15910</name>
</gene>
<feature type="transmembrane region" description="Helical" evidence="1">
    <location>
        <begin position="55"/>
        <end position="72"/>
    </location>
</feature>
<comment type="caution">
    <text evidence="2">The sequence shown here is derived from an EMBL/GenBank/DDBJ whole genome shotgun (WGS) entry which is preliminary data.</text>
</comment>
<feature type="transmembrane region" description="Helical" evidence="1">
    <location>
        <begin position="167"/>
        <end position="186"/>
    </location>
</feature>
<reference evidence="2 3" key="1">
    <citation type="submission" date="2020-07" db="EMBL/GenBank/DDBJ databases">
        <title>Description of Kordia aestuariivivens sp. nov., isolated from a tidal flat.</title>
        <authorList>
            <person name="Park S."/>
            <person name="Yoon J.-H."/>
        </authorList>
    </citation>
    <scope>NUCLEOTIDE SEQUENCE [LARGE SCALE GENOMIC DNA]</scope>
    <source>
        <strain evidence="2 3">YSTF-M3</strain>
    </source>
</reference>
<dbReference type="EMBL" id="JACGWS010000010">
    <property type="protein sequence ID" value="MBC8756162.1"/>
    <property type="molecule type" value="Genomic_DNA"/>
</dbReference>
<keyword evidence="1" id="KW-0472">Membrane</keyword>
<keyword evidence="1" id="KW-0812">Transmembrane</keyword>
<feature type="transmembrane region" description="Helical" evidence="1">
    <location>
        <begin position="78"/>
        <end position="97"/>
    </location>
</feature>
<protein>
    <recommendedName>
        <fullName evidence="4">YhhN-like protein</fullName>
    </recommendedName>
</protein>
<organism evidence="2 3">
    <name type="scientific">Kordia aestuariivivens</name>
    <dbReference type="NCBI Taxonomy" id="2759037"/>
    <lineage>
        <taxon>Bacteria</taxon>
        <taxon>Pseudomonadati</taxon>
        <taxon>Bacteroidota</taxon>
        <taxon>Flavobacteriia</taxon>
        <taxon>Flavobacteriales</taxon>
        <taxon>Flavobacteriaceae</taxon>
        <taxon>Kordia</taxon>
    </lineage>
</organism>
<feature type="transmembrane region" description="Helical" evidence="1">
    <location>
        <begin position="192"/>
        <end position="209"/>
    </location>
</feature>
<evidence type="ECO:0008006" key="4">
    <source>
        <dbReference type="Google" id="ProtNLM"/>
    </source>
</evidence>
<sequence>MKKTNTLLKTLLICIASIDIIWFFFSDLTFRRYTMLLPIPLLVLFYFLKKDTKSVLYLAALASFMVADYFFRIEGGQFIEGVVATSVGIGLYGIIVLINSHYISTRRILISTVPFLGIYMIPFVFFIEKIPDDIFSQIVAYTFAIGYFSFLTILTYVSKPSLVTKKLLIAGISTICMGILYGIFLFVYTNRIVGIGANILFMVSNYSMWRYMMIKDTQAKEEIILR</sequence>
<keyword evidence="1" id="KW-1133">Transmembrane helix</keyword>
<feature type="transmembrane region" description="Helical" evidence="1">
    <location>
        <begin position="31"/>
        <end position="48"/>
    </location>
</feature>
<keyword evidence="3" id="KW-1185">Reference proteome</keyword>
<feature type="transmembrane region" description="Helical" evidence="1">
    <location>
        <begin position="7"/>
        <end position="25"/>
    </location>
</feature>
<accession>A0ABR7QC62</accession>
<dbReference type="Proteomes" id="UP000619238">
    <property type="component" value="Unassembled WGS sequence"/>
</dbReference>
<feature type="transmembrane region" description="Helical" evidence="1">
    <location>
        <begin position="109"/>
        <end position="128"/>
    </location>
</feature>
<proteinExistence type="predicted"/>
<name>A0ABR7QC62_9FLAO</name>
<dbReference type="RefSeq" id="WP_187563205.1">
    <property type="nucleotide sequence ID" value="NZ_JACGWS010000010.1"/>
</dbReference>